<feature type="compositionally biased region" description="Polar residues" evidence="8">
    <location>
        <begin position="585"/>
        <end position="618"/>
    </location>
</feature>
<keyword evidence="6 7" id="KW-0326">Glycosidase</keyword>
<dbReference type="PRINTS" id="PR00744">
    <property type="entry name" value="GLHYDRLASE37"/>
</dbReference>
<comment type="caution">
    <text evidence="10">The sequence shown here is derived from an EMBL/GenBank/DDBJ whole genome shotgun (WGS) entry which is preliminary data.</text>
</comment>
<evidence type="ECO:0000256" key="3">
    <source>
        <dbReference type="ARBA" id="ARBA00012757"/>
    </source>
</evidence>
<protein>
    <recommendedName>
        <fullName evidence="4 7">Trehalase</fullName>
        <ecNumber evidence="3 7">3.2.1.28</ecNumber>
    </recommendedName>
    <alternativeName>
        <fullName evidence="7">Alpha-trehalose glucohydrolase</fullName>
    </alternativeName>
</protein>
<keyword evidence="5 7" id="KW-0378">Hydrolase</keyword>
<evidence type="ECO:0000256" key="4">
    <source>
        <dbReference type="ARBA" id="ARBA00019905"/>
    </source>
</evidence>
<dbReference type="InterPro" id="IPR018232">
    <property type="entry name" value="Glyco_hydro_37_CS"/>
</dbReference>
<keyword evidence="9" id="KW-0732">Signal</keyword>
<dbReference type="PANTHER" id="PTHR23403">
    <property type="entry name" value="TREHALASE"/>
    <property type="match status" value="1"/>
</dbReference>
<keyword evidence="11" id="KW-1185">Reference proteome</keyword>
<dbReference type="EC" id="3.2.1.28" evidence="3 7"/>
<dbReference type="PROSITE" id="PS00928">
    <property type="entry name" value="TREHALASE_2"/>
    <property type="match status" value="1"/>
</dbReference>
<dbReference type="STRING" id="947166.A0A1D1VUN9"/>
<dbReference type="PROSITE" id="PS00927">
    <property type="entry name" value="TREHALASE_1"/>
    <property type="match status" value="1"/>
</dbReference>
<feature type="signal peptide" evidence="9">
    <location>
        <begin position="1"/>
        <end position="18"/>
    </location>
</feature>
<gene>
    <name evidence="10" type="primary">RvY_14981</name>
    <name evidence="10" type="synonym">RvY_14981.1</name>
    <name evidence="10" type="ORF">RvY_14981-1</name>
</gene>
<dbReference type="GO" id="GO:0005993">
    <property type="term" value="P:trehalose catabolic process"/>
    <property type="evidence" value="ECO:0007669"/>
    <property type="project" value="TreeGrafter"/>
</dbReference>
<evidence type="ECO:0000256" key="7">
    <source>
        <dbReference type="RuleBase" id="RU361180"/>
    </source>
</evidence>
<dbReference type="GO" id="GO:0004555">
    <property type="term" value="F:alpha,alpha-trehalase activity"/>
    <property type="evidence" value="ECO:0007669"/>
    <property type="project" value="UniProtKB-EC"/>
</dbReference>
<accession>A0A1D1VUN9</accession>
<reference evidence="10 11" key="1">
    <citation type="journal article" date="2016" name="Nat. Commun.">
        <title>Extremotolerant tardigrade genome and improved radiotolerance of human cultured cells by tardigrade-unique protein.</title>
        <authorList>
            <person name="Hashimoto T."/>
            <person name="Horikawa D.D."/>
            <person name="Saito Y."/>
            <person name="Kuwahara H."/>
            <person name="Kozuka-Hata H."/>
            <person name="Shin-I T."/>
            <person name="Minakuchi Y."/>
            <person name="Ohishi K."/>
            <person name="Motoyama A."/>
            <person name="Aizu T."/>
            <person name="Enomoto A."/>
            <person name="Kondo K."/>
            <person name="Tanaka S."/>
            <person name="Hara Y."/>
            <person name="Koshikawa S."/>
            <person name="Sagara H."/>
            <person name="Miura T."/>
            <person name="Yokobori S."/>
            <person name="Miyagawa K."/>
            <person name="Suzuki Y."/>
            <person name="Kubo T."/>
            <person name="Oyama M."/>
            <person name="Kohara Y."/>
            <person name="Fujiyama A."/>
            <person name="Arakawa K."/>
            <person name="Katayama T."/>
            <person name="Toyoda A."/>
            <person name="Kunieda T."/>
        </authorList>
    </citation>
    <scope>NUCLEOTIDE SEQUENCE [LARGE SCALE GENOMIC DNA]</scope>
    <source>
        <strain evidence="10 11">YOKOZUNA-1</strain>
    </source>
</reference>
<comment type="catalytic activity">
    <reaction evidence="1 7">
        <text>alpha,alpha-trehalose + H2O = alpha-D-glucose + beta-D-glucose</text>
        <dbReference type="Rhea" id="RHEA:32675"/>
        <dbReference type="ChEBI" id="CHEBI:15377"/>
        <dbReference type="ChEBI" id="CHEBI:15903"/>
        <dbReference type="ChEBI" id="CHEBI:16551"/>
        <dbReference type="ChEBI" id="CHEBI:17925"/>
        <dbReference type="EC" id="3.2.1.28"/>
    </reaction>
</comment>
<evidence type="ECO:0000256" key="6">
    <source>
        <dbReference type="ARBA" id="ARBA00023295"/>
    </source>
</evidence>
<evidence type="ECO:0000313" key="10">
    <source>
        <dbReference type="EMBL" id="GAV04751.1"/>
    </source>
</evidence>
<evidence type="ECO:0000256" key="8">
    <source>
        <dbReference type="SAM" id="MobiDB-lite"/>
    </source>
</evidence>
<feature type="chain" id="PRO_5008898874" description="Trehalase" evidence="9">
    <location>
        <begin position="19"/>
        <end position="635"/>
    </location>
</feature>
<evidence type="ECO:0000313" key="11">
    <source>
        <dbReference type="Proteomes" id="UP000186922"/>
    </source>
</evidence>
<evidence type="ECO:0000256" key="9">
    <source>
        <dbReference type="SAM" id="SignalP"/>
    </source>
</evidence>
<dbReference type="InterPro" id="IPR012341">
    <property type="entry name" value="6hp_glycosidase-like_sf"/>
</dbReference>
<sequence length="635" mass="72249">MAFWILLILLSLVLWVNGRNVSESGRPCNSPIFCYGSLLETAQLLEIHHDSKTFVDRPLKEHVTVEEVLQAFDQLEAAMRGNITQQVMKDFVNGWFAPVGASLEPYLPPDWKPVDQGGLPLYNVLENPLLKQFAKDIHEQWHKLGRKIRGRMTKLTGQNSPANKTESLMYVPHPFIVPGGRFQEMYYWDSYWTIQGLLASGMKETVANMLRNFAYLIQTVGHMPNANRVYYEQRSQPPFFALMVETYRKHSSVQASESLAFIRELLPALEVEQEFFRTQRSEQVTKNGLTYTLNVYRGGMTHPRPEAYFEDYHLAETLDGFQTEEELFANLAAGAESGWDFSSRWYEHAAAHFSTIRTETIIPVDLNAILCASERLMGDFYYLTGNITQAEVFRDRAVKRADAIHDLMWNDHKKMWRDYDAKYQLQRDGFYTSHITPLFAKCNGKVNITSTAFLQAVLSSVDIKEVTAFPGGFPQSLVREPFSGQQWDFPYAWPPNQLMMIESFMDDPATRETARQWAQKWMDVVYIGFVKSGSFYEKYDAREMGMYGGGGEYDVQEGFGWTNGGILRLMEIFPNQLVANPPPDNSTFLPPSSSTDGEVTGSSTNASADATTPSCADKSSTSSLFFIAFISFFLL</sequence>
<dbReference type="AlphaFoldDB" id="A0A1D1VUN9"/>
<feature type="region of interest" description="Disordered" evidence="8">
    <location>
        <begin position="583"/>
        <end position="618"/>
    </location>
</feature>
<dbReference type="Proteomes" id="UP000186922">
    <property type="component" value="Unassembled WGS sequence"/>
</dbReference>
<evidence type="ECO:0000256" key="2">
    <source>
        <dbReference type="ARBA" id="ARBA00005615"/>
    </source>
</evidence>
<dbReference type="InterPro" id="IPR008928">
    <property type="entry name" value="6-hairpin_glycosidase_sf"/>
</dbReference>
<proteinExistence type="inferred from homology"/>
<dbReference type="PANTHER" id="PTHR23403:SF1">
    <property type="entry name" value="TREHALASE"/>
    <property type="match status" value="1"/>
</dbReference>
<comment type="similarity">
    <text evidence="2 7">Belongs to the glycosyl hydrolase 37 family.</text>
</comment>
<dbReference type="SUPFAM" id="SSF48208">
    <property type="entry name" value="Six-hairpin glycosidases"/>
    <property type="match status" value="1"/>
</dbReference>
<evidence type="ECO:0000256" key="1">
    <source>
        <dbReference type="ARBA" id="ARBA00001576"/>
    </source>
</evidence>
<organism evidence="10 11">
    <name type="scientific">Ramazzottius varieornatus</name>
    <name type="common">Water bear</name>
    <name type="synonym">Tardigrade</name>
    <dbReference type="NCBI Taxonomy" id="947166"/>
    <lineage>
        <taxon>Eukaryota</taxon>
        <taxon>Metazoa</taxon>
        <taxon>Ecdysozoa</taxon>
        <taxon>Tardigrada</taxon>
        <taxon>Eutardigrada</taxon>
        <taxon>Parachela</taxon>
        <taxon>Hypsibioidea</taxon>
        <taxon>Ramazzottiidae</taxon>
        <taxon>Ramazzottius</taxon>
    </lineage>
</organism>
<evidence type="ECO:0000256" key="5">
    <source>
        <dbReference type="ARBA" id="ARBA00022801"/>
    </source>
</evidence>
<dbReference type="InterPro" id="IPR001661">
    <property type="entry name" value="Glyco_hydro_37"/>
</dbReference>
<dbReference type="Gene3D" id="1.50.10.10">
    <property type="match status" value="1"/>
</dbReference>
<dbReference type="EMBL" id="BDGG01000011">
    <property type="protein sequence ID" value="GAV04751.1"/>
    <property type="molecule type" value="Genomic_DNA"/>
</dbReference>
<dbReference type="Pfam" id="PF01204">
    <property type="entry name" value="Trehalase"/>
    <property type="match status" value="1"/>
</dbReference>
<name>A0A1D1VUN9_RAMVA</name>
<dbReference type="OrthoDB" id="3542292at2759"/>